<keyword evidence="2" id="KW-0472">Membrane</keyword>
<feature type="transmembrane region" description="Helical" evidence="2">
    <location>
        <begin position="457"/>
        <end position="483"/>
    </location>
</feature>
<evidence type="ECO:0000256" key="2">
    <source>
        <dbReference type="SAM" id="Phobius"/>
    </source>
</evidence>
<evidence type="ECO:0000313" key="4">
    <source>
        <dbReference type="Proteomes" id="UP000557509"/>
    </source>
</evidence>
<keyword evidence="2" id="KW-1133">Transmembrane helix</keyword>
<dbReference type="EMBL" id="JAAUHK010000197">
    <property type="protein sequence ID" value="KAF4638146.1"/>
    <property type="molecule type" value="Genomic_DNA"/>
</dbReference>
<keyword evidence="1" id="KW-0175">Coiled coil</keyword>
<feature type="coiled-coil region" evidence="1">
    <location>
        <begin position="188"/>
        <end position="215"/>
    </location>
</feature>
<name>A0A7J6JV28_TOXGO</name>
<keyword evidence="4" id="KW-1185">Reference proteome</keyword>
<dbReference type="Proteomes" id="UP000557509">
    <property type="component" value="Unassembled WGS sequence"/>
</dbReference>
<organism evidence="3 4">
    <name type="scientific">Toxoplasma gondii</name>
    <dbReference type="NCBI Taxonomy" id="5811"/>
    <lineage>
        <taxon>Eukaryota</taxon>
        <taxon>Sar</taxon>
        <taxon>Alveolata</taxon>
        <taxon>Apicomplexa</taxon>
        <taxon>Conoidasida</taxon>
        <taxon>Coccidia</taxon>
        <taxon>Eucoccidiorida</taxon>
        <taxon>Eimeriorina</taxon>
        <taxon>Sarcocystidae</taxon>
        <taxon>Toxoplasma</taxon>
    </lineage>
</organism>
<evidence type="ECO:0008006" key="5">
    <source>
        <dbReference type="Google" id="ProtNLM"/>
    </source>
</evidence>
<sequence>MLSLFVTTGCRNVILVLLCLKTFIFRVFSVKGLARVLQHISTCCKKQFPSLRHRWDEQVQKYNREQLSVLRGAKALWLAADTKRMRSPKNSVPLVSVFAPGSLEGEFDDFVEREPFADREHTEDYFSALPPASKSAQASLDRRTELGGISEAPVHAPAELEEAESRVLSGVSDLTAKFAERADRKEIAAALQTAADGLQETVSRLEAAREEYLADHSQVMEILQKYARARELLAVGLKSEAPTESELAERLRTATDAYNTLFVLLSAAARRAESAHALMEALSASQSAAFATLLKLAKAQLNDGEAGEGETEAATTDDVAAIRAAVYNMQDLAAAAENATRATVTARTKQSEEMASLLLRRLGHLAGAGRLMTSDRFVAGDKQSQADSEEIREQLDERVRASMRTSRSAEQTLMNDLTSEALKTVQHVAEETEIANKEAFELRASAAEPQERSKATVVLLGVMLCLAVVALLCLIVYSLAVVVSFQAKLNAARVGEQVGQAHTDD</sequence>
<dbReference type="AlphaFoldDB" id="A0A7J6JV28"/>
<accession>A0A7J6JV28</accession>
<gene>
    <name evidence="3" type="ORF">TGRH88_057540</name>
</gene>
<evidence type="ECO:0000256" key="1">
    <source>
        <dbReference type="SAM" id="Coils"/>
    </source>
</evidence>
<comment type="caution">
    <text evidence="3">The sequence shown here is derived from an EMBL/GenBank/DDBJ whole genome shotgun (WGS) entry which is preliminary data.</text>
</comment>
<protein>
    <recommendedName>
        <fullName evidence="5">Transmembrane protein</fullName>
    </recommendedName>
</protein>
<evidence type="ECO:0000313" key="3">
    <source>
        <dbReference type="EMBL" id="KAF4638146.1"/>
    </source>
</evidence>
<proteinExistence type="predicted"/>
<dbReference type="VEuPathDB" id="ToxoDB:TGME49_307820"/>
<reference evidence="3 4" key="1">
    <citation type="submission" date="2020-03" db="EMBL/GenBank/DDBJ databases">
        <title>Genome sequence of Toxoplasma gondii RH-88 strain.</title>
        <authorList>
            <person name="Lorenzi H.A."/>
            <person name="Venepally P."/>
            <person name="Rozenberg A."/>
            <person name="Sibley D."/>
        </authorList>
    </citation>
    <scope>NUCLEOTIDE SEQUENCE [LARGE SCALE GENOMIC DNA]</scope>
    <source>
        <strain evidence="3 4">RH-88</strain>
    </source>
</reference>
<keyword evidence="2" id="KW-0812">Transmembrane</keyword>